<reference evidence="3 5" key="1">
    <citation type="journal article" date="2008" name="Science">
        <title>The Physcomitrella genome reveals evolutionary insights into the conquest of land by plants.</title>
        <authorList>
            <person name="Rensing S."/>
            <person name="Lang D."/>
            <person name="Zimmer A."/>
            <person name="Terry A."/>
            <person name="Salamov A."/>
            <person name="Shapiro H."/>
            <person name="Nishiyama T."/>
            <person name="Perroud P.-F."/>
            <person name="Lindquist E."/>
            <person name="Kamisugi Y."/>
            <person name="Tanahashi T."/>
            <person name="Sakakibara K."/>
            <person name="Fujita T."/>
            <person name="Oishi K."/>
            <person name="Shin-I T."/>
            <person name="Kuroki Y."/>
            <person name="Toyoda A."/>
            <person name="Suzuki Y."/>
            <person name="Hashimoto A."/>
            <person name="Yamaguchi K."/>
            <person name="Sugano A."/>
            <person name="Kohara Y."/>
            <person name="Fujiyama A."/>
            <person name="Anterola A."/>
            <person name="Aoki S."/>
            <person name="Ashton N."/>
            <person name="Barbazuk W.B."/>
            <person name="Barker E."/>
            <person name="Bennetzen J."/>
            <person name="Bezanilla M."/>
            <person name="Blankenship R."/>
            <person name="Cho S.H."/>
            <person name="Dutcher S."/>
            <person name="Estelle M."/>
            <person name="Fawcett J.A."/>
            <person name="Gundlach H."/>
            <person name="Hanada K."/>
            <person name="Heyl A."/>
            <person name="Hicks K.A."/>
            <person name="Hugh J."/>
            <person name="Lohr M."/>
            <person name="Mayer K."/>
            <person name="Melkozernov A."/>
            <person name="Murata T."/>
            <person name="Nelson D."/>
            <person name="Pils B."/>
            <person name="Prigge M."/>
            <person name="Reiss B."/>
            <person name="Renner T."/>
            <person name="Rombauts S."/>
            <person name="Rushton P."/>
            <person name="Sanderfoot A."/>
            <person name="Schween G."/>
            <person name="Shiu S.-H."/>
            <person name="Stueber K."/>
            <person name="Theodoulou F.L."/>
            <person name="Tu H."/>
            <person name="Van de Peer Y."/>
            <person name="Verrier P.J."/>
            <person name="Waters E."/>
            <person name="Wood A."/>
            <person name="Yang L."/>
            <person name="Cove D."/>
            <person name="Cuming A."/>
            <person name="Hasebe M."/>
            <person name="Lucas S."/>
            <person name="Mishler D.B."/>
            <person name="Reski R."/>
            <person name="Grigoriev I."/>
            <person name="Quatrano R.S."/>
            <person name="Boore J.L."/>
        </authorList>
    </citation>
    <scope>NUCLEOTIDE SEQUENCE [LARGE SCALE GENOMIC DNA]</scope>
    <source>
        <strain evidence="4 5">cv. Gransden 2004</strain>
    </source>
</reference>
<dbReference type="EnsemblPlants" id="Pp3c15_20580V3.1">
    <property type="protein sequence ID" value="Pp3c15_20580V3.1"/>
    <property type="gene ID" value="Pp3c15_20580"/>
</dbReference>
<dbReference type="PANTHER" id="PTHR20932">
    <property type="entry name" value="LYSM AND PUTATIVE PEPTIDOGLYCAN-BINDING DOMAIN-CONTAINING PROTEIN"/>
    <property type="match status" value="1"/>
</dbReference>
<dbReference type="Gene3D" id="3.10.350.10">
    <property type="entry name" value="LysM domain"/>
    <property type="match status" value="1"/>
</dbReference>
<dbReference type="AlphaFoldDB" id="A0A2K1JDW8"/>
<evidence type="ECO:0000256" key="1">
    <source>
        <dbReference type="SAM" id="MobiDB-lite"/>
    </source>
</evidence>
<evidence type="ECO:0000313" key="3">
    <source>
        <dbReference type="EMBL" id="PNR39720.1"/>
    </source>
</evidence>
<dbReference type="Gramene" id="Pp3c15_20580V3.3">
    <property type="protein sequence ID" value="Pp3c15_20580V3.3"/>
    <property type="gene ID" value="Pp3c15_20580"/>
</dbReference>
<dbReference type="SUPFAM" id="SSF54106">
    <property type="entry name" value="LysM domain"/>
    <property type="match status" value="1"/>
</dbReference>
<feature type="region of interest" description="Disordered" evidence="1">
    <location>
        <begin position="334"/>
        <end position="359"/>
    </location>
</feature>
<feature type="region of interest" description="Disordered" evidence="1">
    <location>
        <begin position="152"/>
        <end position="203"/>
    </location>
</feature>
<reference evidence="4" key="3">
    <citation type="submission" date="2020-12" db="UniProtKB">
        <authorList>
            <consortium name="EnsemblPlants"/>
        </authorList>
    </citation>
    <scope>IDENTIFICATION</scope>
</reference>
<dbReference type="EnsemblPlants" id="Pp3c15_20580V3.3">
    <property type="protein sequence ID" value="Pp3c15_20580V3.3"/>
    <property type="gene ID" value="Pp3c15_20580"/>
</dbReference>
<dbReference type="CDD" id="cd00118">
    <property type="entry name" value="LysM"/>
    <property type="match status" value="1"/>
</dbReference>
<evidence type="ECO:0000259" key="2">
    <source>
        <dbReference type="PROSITE" id="PS51782"/>
    </source>
</evidence>
<organism evidence="3">
    <name type="scientific">Physcomitrium patens</name>
    <name type="common">Spreading-leaved earth moss</name>
    <name type="synonym">Physcomitrella patens</name>
    <dbReference type="NCBI Taxonomy" id="3218"/>
    <lineage>
        <taxon>Eukaryota</taxon>
        <taxon>Viridiplantae</taxon>
        <taxon>Streptophyta</taxon>
        <taxon>Embryophyta</taxon>
        <taxon>Bryophyta</taxon>
        <taxon>Bryophytina</taxon>
        <taxon>Bryopsida</taxon>
        <taxon>Funariidae</taxon>
        <taxon>Funariales</taxon>
        <taxon>Funariaceae</taxon>
        <taxon>Physcomitrium</taxon>
    </lineage>
</organism>
<name>A0A2K1JDW8_PHYPA</name>
<dbReference type="Pfam" id="PF01476">
    <property type="entry name" value="LysM"/>
    <property type="match status" value="1"/>
</dbReference>
<feature type="region of interest" description="Disordered" evidence="1">
    <location>
        <begin position="1"/>
        <end position="20"/>
    </location>
</feature>
<dbReference type="EMBL" id="ABEU02000015">
    <property type="protein sequence ID" value="PNR39720.1"/>
    <property type="molecule type" value="Genomic_DNA"/>
</dbReference>
<reference evidence="3 5" key="2">
    <citation type="journal article" date="2018" name="Plant J.">
        <title>The Physcomitrella patens chromosome-scale assembly reveals moss genome structure and evolution.</title>
        <authorList>
            <person name="Lang D."/>
            <person name="Ullrich K.K."/>
            <person name="Murat F."/>
            <person name="Fuchs J."/>
            <person name="Jenkins J."/>
            <person name="Haas F.B."/>
            <person name="Piednoel M."/>
            <person name="Gundlach H."/>
            <person name="Van Bel M."/>
            <person name="Meyberg R."/>
            <person name="Vives C."/>
            <person name="Morata J."/>
            <person name="Symeonidi A."/>
            <person name="Hiss M."/>
            <person name="Muchero W."/>
            <person name="Kamisugi Y."/>
            <person name="Saleh O."/>
            <person name="Blanc G."/>
            <person name="Decker E.L."/>
            <person name="van Gessel N."/>
            <person name="Grimwood J."/>
            <person name="Hayes R.D."/>
            <person name="Graham S.W."/>
            <person name="Gunter L.E."/>
            <person name="McDaniel S.F."/>
            <person name="Hoernstein S.N.W."/>
            <person name="Larsson A."/>
            <person name="Li F.W."/>
            <person name="Perroud P.F."/>
            <person name="Phillips J."/>
            <person name="Ranjan P."/>
            <person name="Rokshar D.S."/>
            <person name="Rothfels C.J."/>
            <person name="Schneider L."/>
            <person name="Shu S."/>
            <person name="Stevenson D.W."/>
            <person name="Thummler F."/>
            <person name="Tillich M."/>
            <person name="Villarreal Aguilar J.C."/>
            <person name="Widiez T."/>
            <person name="Wong G.K."/>
            <person name="Wymore A."/>
            <person name="Zhang Y."/>
            <person name="Zimmer A.D."/>
            <person name="Quatrano R.S."/>
            <person name="Mayer K.F.X."/>
            <person name="Goodstein D."/>
            <person name="Casacuberta J.M."/>
            <person name="Vandepoele K."/>
            <person name="Reski R."/>
            <person name="Cuming A.C."/>
            <person name="Tuskan G.A."/>
            <person name="Maumus F."/>
            <person name="Salse J."/>
            <person name="Schmutz J."/>
            <person name="Rensing S.A."/>
        </authorList>
    </citation>
    <scope>NUCLEOTIDE SEQUENCE [LARGE SCALE GENOMIC DNA]</scope>
    <source>
        <strain evidence="4 5">cv. Gransden 2004</strain>
    </source>
</reference>
<dbReference type="InterPro" id="IPR036779">
    <property type="entry name" value="LysM_dom_sf"/>
</dbReference>
<dbReference type="PANTHER" id="PTHR20932:SF36">
    <property type="entry name" value="OS03G0110600 PROTEIN"/>
    <property type="match status" value="1"/>
</dbReference>
<feature type="compositionally biased region" description="Polar residues" evidence="1">
    <location>
        <begin position="79"/>
        <end position="91"/>
    </location>
</feature>
<sequence>MPSPTNMADRSQSSSDANTSGSAVYIEHTVSKLDTLAGVAIKYGVEVADVKRLNGLTTDLQMFALKTLRIPTPGRHPPTTASADSSNSRWETLTSRPGLHRVRSQNSNLNQGGKNADRSSAMELLRGYYGLPPSRTEGEGSELATFCSDNEITEDNEPFSPMFRPSDTAGSRRFSTGNFKTSRFDQSLKTRNNPTGSGWLDNSLEPSLASSELLLKPSRDPLGVGDKFGEIQVVTATDPQVIPVRPVRRRTRGDSCSDETLDGDRVNFPEKVTGPKPKDSGFTYSRPVNSLPSNGWHSVGEGPLVAGGVKTIGAALFGGKGAVEGLISKVLQSSSTATMPEGGKSSTGALPPSAGGAPSVLESITQAYRRAKAALD</sequence>
<feature type="domain" description="LysM" evidence="2">
    <location>
        <begin position="26"/>
        <end position="70"/>
    </location>
</feature>
<gene>
    <name evidence="4" type="primary">LOC112292458</name>
    <name evidence="3" type="ORF">PHYPA_019999</name>
</gene>
<dbReference type="Gramene" id="Pp3c15_20580V3.1">
    <property type="protein sequence ID" value="Pp3c15_20580V3.1"/>
    <property type="gene ID" value="Pp3c15_20580"/>
</dbReference>
<accession>A0A2K1JDW8</accession>
<protein>
    <recommendedName>
        <fullName evidence="2">LysM domain-containing protein</fullName>
    </recommendedName>
</protein>
<keyword evidence="5" id="KW-1185">Reference proteome</keyword>
<proteinExistence type="predicted"/>
<dbReference type="PROSITE" id="PS51782">
    <property type="entry name" value="LYSM"/>
    <property type="match status" value="1"/>
</dbReference>
<dbReference type="InterPro" id="IPR045030">
    <property type="entry name" value="LYSM1-4"/>
</dbReference>
<evidence type="ECO:0000313" key="5">
    <source>
        <dbReference type="Proteomes" id="UP000006727"/>
    </source>
</evidence>
<feature type="region of interest" description="Disordered" evidence="1">
    <location>
        <begin position="249"/>
        <end position="284"/>
    </location>
</feature>
<feature type="compositionally biased region" description="Polar residues" evidence="1">
    <location>
        <begin position="334"/>
        <end position="348"/>
    </location>
</feature>
<dbReference type="InterPro" id="IPR018392">
    <property type="entry name" value="LysM"/>
</dbReference>
<feature type="region of interest" description="Disordered" evidence="1">
    <location>
        <begin position="71"/>
        <end position="91"/>
    </location>
</feature>
<dbReference type="Proteomes" id="UP000006727">
    <property type="component" value="Chromosome 15"/>
</dbReference>
<evidence type="ECO:0000313" key="4">
    <source>
        <dbReference type="EnsemblPlants" id="Pp3c15_20580V3.1"/>
    </source>
</evidence>
<dbReference type="SMART" id="SM00257">
    <property type="entry name" value="LysM"/>
    <property type="match status" value="1"/>
</dbReference>